<organism evidence="1 2">
    <name type="scientific">Korarchaeum cryptofilum (strain OPF8)</name>
    <dbReference type="NCBI Taxonomy" id="374847"/>
    <lineage>
        <taxon>Archaea</taxon>
        <taxon>Thermoproteota</taxon>
        <taxon>Candidatus Korarchaeia</taxon>
        <taxon>Candidatus Korarchaeales</taxon>
        <taxon>Candidatus Korarchaeaceae</taxon>
        <taxon>Candidatus Korarchaeum</taxon>
    </lineage>
</organism>
<dbReference type="eggNOG" id="arCOG03722">
    <property type="taxonomic scope" value="Archaea"/>
</dbReference>
<dbReference type="PANTHER" id="PTHR34237:SF1">
    <property type="entry name" value="PAREP8"/>
    <property type="match status" value="1"/>
</dbReference>
<dbReference type="OrthoDB" id="28404at2157"/>
<dbReference type="Proteomes" id="UP000001686">
    <property type="component" value="Chromosome"/>
</dbReference>
<dbReference type="RefSeq" id="WP_012309379.1">
    <property type="nucleotide sequence ID" value="NC_010482.1"/>
</dbReference>
<dbReference type="GeneID" id="6094013"/>
<dbReference type="PhylomeDB" id="B1L4V3"/>
<keyword evidence="2" id="KW-1185">Reference proteome</keyword>
<protein>
    <submittedName>
        <fullName evidence="1">PaREP1 family protein</fullName>
    </submittedName>
</protein>
<gene>
    <name evidence="1" type="ordered locus">Kcr_0733</name>
</gene>
<accession>B1L4V3</accession>
<dbReference type="AlphaFoldDB" id="B1L4V3"/>
<proteinExistence type="predicted"/>
<dbReference type="KEGG" id="kcr:Kcr_0733"/>
<dbReference type="HOGENOM" id="CLU_115256_4_0_2"/>
<dbReference type="PANTHER" id="PTHR34237">
    <property type="entry name" value="PAREP8-RELATED"/>
    <property type="match status" value="1"/>
</dbReference>
<dbReference type="InterPro" id="IPR010268">
    <property type="entry name" value="PaREP1"/>
</dbReference>
<evidence type="ECO:0000313" key="1">
    <source>
        <dbReference type="EMBL" id="ACB07482.1"/>
    </source>
</evidence>
<reference evidence="1 2" key="1">
    <citation type="journal article" date="2008" name="Proc. Natl. Acad. Sci. U.S.A.">
        <title>A korarchaeal genome reveals new insights into the evolution of the Archaea.</title>
        <authorList>
            <person name="Elkins J.G."/>
            <person name="Podar M."/>
            <person name="Graham D.E."/>
            <person name="Makarova K.S."/>
            <person name="Wolf Y."/>
            <person name="Randau L."/>
            <person name="Hedlund B.P."/>
            <person name="Brochier-Armanet C."/>
            <person name="Kunin V."/>
            <person name="Anderson I."/>
            <person name="Lapidus A."/>
            <person name="Goltsman E."/>
            <person name="Barry K."/>
            <person name="Koonin E.V."/>
            <person name="Hugenholtz P."/>
            <person name="Kyrpides N."/>
            <person name="Wanner G."/>
            <person name="Richardson P."/>
            <person name="Keller M."/>
            <person name="Stetter K.O."/>
        </authorList>
    </citation>
    <scope>NUCLEOTIDE SEQUENCE [LARGE SCALE GENOMIC DNA]</scope>
    <source>
        <strain evidence="2">OPF8</strain>
    </source>
</reference>
<sequence>MPEADVELHLKLCENYMKEAEDFLARKDYVQASEKAWVAASQMLKVLAAKEGRELRSHAELWKYADELAEKLGDEELRYLWRTANALHQNFYENWMPSREVELSVRDVKEFVRRLRAILNI</sequence>
<name>B1L4V3_KORCO</name>
<dbReference type="InParanoid" id="B1L4V3"/>
<dbReference type="Gene3D" id="1.20.120.330">
    <property type="entry name" value="Nucleotidyltransferases domain 2"/>
    <property type="match status" value="1"/>
</dbReference>
<evidence type="ECO:0000313" key="2">
    <source>
        <dbReference type="Proteomes" id="UP000001686"/>
    </source>
</evidence>
<dbReference type="EnsemblBacteria" id="ACB07482">
    <property type="protein sequence ID" value="ACB07482"/>
    <property type="gene ID" value="Kcr_0733"/>
</dbReference>
<dbReference type="EMBL" id="CP000968">
    <property type="protein sequence ID" value="ACB07482.1"/>
    <property type="molecule type" value="Genomic_DNA"/>
</dbReference>
<dbReference type="Pfam" id="PF05942">
    <property type="entry name" value="PaREP1"/>
    <property type="match status" value="1"/>
</dbReference>